<dbReference type="RefSeq" id="WP_145182492.1">
    <property type="nucleotide sequence ID" value="NZ_CP036266.1"/>
</dbReference>
<protein>
    <submittedName>
        <fullName evidence="2">Nickel uptake substrate-specific transmembrane region</fullName>
    </submittedName>
</protein>
<dbReference type="OrthoDB" id="273334at2"/>
<keyword evidence="2" id="KW-0472">Membrane</keyword>
<name>A0A517PL70_9PLAN</name>
<dbReference type="Pfam" id="PF10670">
    <property type="entry name" value="DUF4198"/>
    <property type="match status" value="1"/>
</dbReference>
<reference evidence="2 3" key="1">
    <citation type="submission" date="2019-02" db="EMBL/GenBank/DDBJ databases">
        <title>Deep-cultivation of Planctomycetes and their phenomic and genomic characterization uncovers novel biology.</title>
        <authorList>
            <person name="Wiegand S."/>
            <person name="Jogler M."/>
            <person name="Boedeker C."/>
            <person name="Pinto D."/>
            <person name="Vollmers J."/>
            <person name="Rivas-Marin E."/>
            <person name="Kohn T."/>
            <person name="Peeters S.H."/>
            <person name="Heuer A."/>
            <person name="Rast P."/>
            <person name="Oberbeckmann S."/>
            <person name="Bunk B."/>
            <person name="Jeske O."/>
            <person name="Meyerdierks A."/>
            <person name="Storesund J.E."/>
            <person name="Kallscheuer N."/>
            <person name="Luecker S."/>
            <person name="Lage O.M."/>
            <person name="Pohl T."/>
            <person name="Merkel B.J."/>
            <person name="Hornburger P."/>
            <person name="Mueller R.-W."/>
            <person name="Bruemmer F."/>
            <person name="Labrenz M."/>
            <person name="Spormann A.M."/>
            <person name="Op den Camp H."/>
            <person name="Overmann J."/>
            <person name="Amann R."/>
            <person name="Jetten M.S.M."/>
            <person name="Mascher T."/>
            <person name="Medema M.H."/>
            <person name="Devos D.P."/>
            <person name="Kaster A.-K."/>
            <person name="Ovreas L."/>
            <person name="Rohde M."/>
            <person name="Galperin M.Y."/>
            <person name="Jogler C."/>
        </authorList>
    </citation>
    <scope>NUCLEOTIDE SEQUENCE [LARGE SCALE GENOMIC DNA]</scope>
    <source>
        <strain evidence="2 3">HG66A1</strain>
    </source>
</reference>
<evidence type="ECO:0000256" key="1">
    <source>
        <dbReference type="SAM" id="SignalP"/>
    </source>
</evidence>
<dbReference type="EMBL" id="CP036266">
    <property type="protein sequence ID" value="QDT20124.1"/>
    <property type="molecule type" value="Genomic_DNA"/>
</dbReference>
<keyword evidence="3" id="KW-1185">Reference proteome</keyword>
<dbReference type="Proteomes" id="UP000320421">
    <property type="component" value="Chromosome"/>
</dbReference>
<gene>
    <name evidence="2" type="ORF">HG66A1_19090</name>
</gene>
<proteinExistence type="predicted"/>
<evidence type="ECO:0000313" key="3">
    <source>
        <dbReference type="Proteomes" id="UP000320421"/>
    </source>
</evidence>
<keyword evidence="2" id="KW-0812">Transmembrane</keyword>
<feature type="chain" id="PRO_5022183477" evidence="1">
    <location>
        <begin position="23"/>
        <end position="268"/>
    </location>
</feature>
<accession>A0A517PL70</accession>
<dbReference type="InterPro" id="IPR019613">
    <property type="entry name" value="DUF4198"/>
</dbReference>
<organism evidence="2 3">
    <name type="scientific">Gimesia chilikensis</name>
    <dbReference type="NCBI Taxonomy" id="2605989"/>
    <lineage>
        <taxon>Bacteria</taxon>
        <taxon>Pseudomonadati</taxon>
        <taxon>Planctomycetota</taxon>
        <taxon>Planctomycetia</taxon>
        <taxon>Planctomycetales</taxon>
        <taxon>Planctomycetaceae</taxon>
        <taxon>Gimesia</taxon>
    </lineage>
</organism>
<evidence type="ECO:0000313" key="2">
    <source>
        <dbReference type="EMBL" id="QDT20124.1"/>
    </source>
</evidence>
<feature type="signal peptide" evidence="1">
    <location>
        <begin position="1"/>
        <end position="22"/>
    </location>
</feature>
<sequence length="268" mass="29619" precursor="true">MKITFLTALLLCCTWQFAPVQAHDTWVESNTSLIRSGDAIYIDLKLGNHGNHHRDFKLASKIDLEGCTLDVLDPAGKAYDLKSTVIDTGYAPKEGYWKAKFVPAQKGLYLVSHSLDRVVNHGKPVRAIKSAKTFFVVSPQLDQVSLENPGFDRVLGHPLEIVPVVNPVTPMGPGKPLQVRVLFKGKPLADTTVSFVPRGETLKGDFDDRYERHTDSEGLAEFTPRTGNQYLVVVHHTAADEKTEQYEQTAYAATLTVLVPELCPCCGE</sequence>
<keyword evidence="1" id="KW-0732">Signal</keyword>
<dbReference type="AlphaFoldDB" id="A0A517PL70"/>